<dbReference type="RefSeq" id="WP_132693691.1">
    <property type="nucleotide sequence ID" value="NZ_SLVM01000004.1"/>
</dbReference>
<keyword evidence="3" id="KW-1185">Reference proteome</keyword>
<dbReference type="Proteomes" id="UP000295277">
    <property type="component" value="Unassembled WGS sequence"/>
</dbReference>
<dbReference type="EMBL" id="SLVM01000004">
    <property type="protein sequence ID" value="TCM86481.1"/>
    <property type="molecule type" value="Genomic_DNA"/>
</dbReference>
<evidence type="ECO:0000313" key="3">
    <source>
        <dbReference type="Proteomes" id="UP000295277"/>
    </source>
</evidence>
<name>A0A4R1YYX0_9RHOB</name>
<feature type="signal peptide" evidence="1">
    <location>
        <begin position="1"/>
        <end position="21"/>
    </location>
</feature>
<dbReference type="OrthoDB" id="7666115at2"/>
<keyword evidence="1" id="KW-0732">Signal</keyword>
<comment type="caution">
    <text evidence="2">The sequence shown here is derived from an EMBL/GenBank/DDBJ whole genome shotgun (WGS) entry which is preliminary data.</text>
</comment>
<evidence type="ECO:0000313" key="2">
    <source>
        <dbReference type="EMBL" id="TCM86481.1"/>
    </source>
</evidence>
<accession>A0A4R1YYX0</accession>
<gene>
    <name evidence="2" type="ORF">EV216_10430</name>
</gene>
<dbReference type="AlphaFoldDB" id="A0A4R1YYX0"/>
<feature type="chain" id="PRO_5020687719" description="Nickel/cobalt transporter regulator" evidence="1">
    <location>
        <begin position="22"/>
        <end position="109"/>
    </location>
</feature>
<proteinExistence type="predicted"/>
<evidence type="ECO:0000256" key="1">
    <source>
        <dbReference type="SAM" id="SignalP"/>
    </source>
</evidence>
<evidence type="ECO:0008006" key="4">
    <source>
        <dbReference type="Google" id="ProtNLM"/>
    </source>
</evidence>
<organism evidence="2 3">
    <name type="scientific">Rhodovulum steppense</name>
    <dbReference type="NCBI Taxonomy" id="540251"/>
    <lineage>
        <taxon>Bacteria</taxon>
        <taxon>Pseudomonadati</taxon>
        <taxon>Pseudomonadota</taxon>
        <taxon>Alphaproteobacteria</taxon>
        <taxon>Rhodobacterales</taxon>
        <taxon>Paracoccaceae</taxon>
        <taxon>Rhodovulum</taxon>
    </lineage>
</organism>
<protein>
    <recommendedName>
        <fullName evidence="4">Nickel/cobalt transporter regulator</fullName>
    </recommendedName>
</protein>
<sequence>MRKHAALAVLVATLLPADASAQPPHCPPGLANKTPPCVPPGLAKKQQRDGGWYYGPAVGDGYYILREPRRLRLDPRWDYHLRNDGMVVRVDPRTRAVIEIVDALDRLID</sequence>
<reference evidence="2 3" key="1">
    <citation type="submission" date="2019-03" db="EMBL/GenBank/DDBJ databases">
        <title>Genomic Encyclopedia of Type Strains, Phase IV (KMG-IV): sequencing the most valuable type-strain genomes for metagenomic binning, comparative biology and taxonomic classification.</title>
        <authorList>
            <person name="Goeker M."/>
        </authorList>
    </citation>
    <scope>NUCLEOTIDE SEQUENCE [LARGE SCALE GENOMIC DNA]</scope>
    <source>
        <strain evidence="2 3">DSM 21153</strain>
    </source>
</reference>